<sequence length="405" mass="45938">MIMMLIKDNSMSHIKTQQFTLVMALLLLCLPVTGFSQDEAAQTRAQLEQLQEQISREQRRLEASQGQRGRQQMALREAEQAVARAGQELSSLDAQLARTQETLQDLEVQAREQQRHTQQHRTFLQQQLKAAWRNGQQDRLKLLLNVEEAAQVQRMMVYYQHFARARASALAEALEAMEALLETRTQINSVRIRQSQARDQQARLRDQLELQRQARAEALQALNRSISDADARLTRLSEEEQALRDLLRSLDALLDDIPDASLLDADFAQQRGKLPPPINGRVRHAFGSDRGTGTGQRWRGMVINAERGMPVRAIHHGRVAFADWMPGFGMLMIVDHGQQYLSLYGFNENLMKRAGDWVQAGDVLAHAGDSGGQSYTGLYFEIRHQGQPVNPAQWWDSKQATATAR</sequence>
<dbReference type="CDD" id="cd12797">
    <property type="entry name" value="M23_peptidase"/>
    <property type="match status" value="1"/>
</dbReference>
<dbReference type="AlphaFoldDB" id="A0A1R3VVG5"/>
<dbReference type="Gene3D" id="2.70.70.10">
    <property type="entry name" value="Glucose Permease (Domain IIA)"/>
    <property type="match status" value="1"/>
</dbReference>
<dbReference type="Proteomes" id="UP000223759">
    <property type="component" value="Unassembled WGS sequence"/>
</dbReference>
<evidence type="ECO:0000259" key="3">
    <source>
        <dbReference type="Pfam" id="PF01551"/>
    </source>
</evidence>
<dbReference type="GO" id="GO:0004222">
    <property type="term" value="F:metalloendopeptidase activity"/>
    <property type="evidence" value="ECO:0007669"/>
    <property type="project" value="TreeGrafter"/>
</dbReference>
<keyword evidence="4" id="KW-0378">Hydrolase</keyword>
<proteinExistence type="predicted"/>
<dbReference type="STRING" id="233100.SAMN05216526_0987"/>
<dbReference type="PANTHER" id="PTHR21666:SF270">
    <property type="entry name" value="MUREIN HYDROLASE ACTIVATOR ENVC"/>
    <property type="match status" value="1"/>
</dbReference>
<dbReference type="PANTHER" id="PTHR21666">
    <property type="entry name" value="PEPTIDASE-RELATED"/>
    <property type="match status" value="1"/>
</dbReference>
<organism evidence="4 5">
    <name type="scientific">Ectothiorhodosinus mongolicus</name>
    <dbReference type="NCBI Taxonomy" id="233100"/>
    <lineage>
        <taxon>Bacteria</taxon>
        <taxon>Pseudomonadati</taxon>
        <taxon>Pseudomonadota</taxon>
        <taxon>Gammaproteobacteria</taxon>
        <taxon>Chromatiales</taxon>
        <taxon>Ectothiorhodospiraceae</taxon>
        <taxon>Ectothiorhodosinus</taxon>
    </lineage>
</organism>
<dbReference type="SUPFAM" id="SSF51261">
    <property type="entry name" value="Duplicated hybrid motif"/>
    <property type="match status" value="1"/>
</dbReference>
<dbReference type="FunFam" id="2.70.70.10:FF:000003">
    <property type="entry name" value="Murein hydrolase activator EnvC"/>
    <property type="match status" value="1"/>
</dbReference>
<dbReference type="InterPro" id="IPR016047">
    <property type="entry name" value="M23ase_b-sheet_dom"/>
</dbReference>
<keyword evidence="5" id="KW-1185">Reference proteome</keyword>
<feature type="region of interest" description="Disordered" evidence="2">
    <location>
        <begin position="273"/>
        <end position="294"/>
    </location>
</feature>
<name>A0A1R3VVG5_9GAMM</name>
<evidence type="ECO:0000313" key="4">
    <source>
        <dbReference type="EMBL" id="SIT69019.1"/>
    </source>
</evidence>
<dbReference type="InterPro" id="IPR011055">
    <property type="entry name" value="Dup_hybrid_motif"/>
</dbReference>
<gene>
    <name evidence="4" type="ORF">SAMN05216526_0987</name>
</gene>
<evidence type="ECO:0000256" key="2">
    <source>
        <dbReference type="SAM" id="MobiDB-lite"/>
    </source>
</evidence>
<reference evidence="4 5" key="1">
    <citation type="submission" date="2017-01" db="EMBL/GenBank/DDBJ databases">
        <authorList>
            <person name="Mah S.A."/>
            <person name="Swanson W.J."/>
            <person name="Moy G.W."/>
            <person name="Vacquier V.D."/>
        </authorList>
    </citation>
    <scope>NUCLEOTIDE SEQUENCE [LARGE SCALE GENOMIC DNA]</scope>
    <source>
        <strain evidence="4 5">M9</strain>
    </source>
</reference>
<dbReference type="Pfam" id="PF01551">
    <property type="entry name" value="Peptidase_M23"/>
    <property type="match status" value="1"/>
</dbReference>
<evidence type="ECO:0000313" key="5">
    <source>
        <dbReference type="Proteomes" id="UP000223759"/>
    </source>
</evidence>
<accession>A0A1R3VVG5</accession>
<feature type="coiled-coil region" evidence="1">
    <location>
        <begin position="37"/>
        <end position="116"/>
    </location>
</feature>
<dbReference type="InterPro" id="IPR050570">
    <property type="entry name" value="Cell_wall_metabolism_enzyme"/>
</dbReference>
<evidence type="ECO:0000256" key="1">
    <source>
        <dbReference type="SAM" id="Coils"/>
    </source>
</evidence>
<feature type="domain" description="M23ase beta-sheet core" evidence="3">
    <location>
        <begin position="297"/>
        <end position="391"/>
    </location>
</feature>
<dbReference type="EMBL" id="FTPK01000002">
    <property type="protein sequence ID" value="SIT69019.1"/>
    <property type="molecule type" value="Genomic_DNA"/>
</dbReference>
<keyword evidence="1" id="KW-0175">Coiled coil</keyword>
<feature type="coiled-coil region" evidence="1">
    <location>
        <begin position="219"/>
        <end position="256"/>
    </location>
</feature>
<protein>
    <submittedName>
        <fullName evidence="4">Septal ring factor EnvC, activator of murein hydrolases AmiA and AmiB</fullName>
    </submittedName>
</protein>